<evidence type="ECO:0000259" key="2">
    <source>
        <dbReference type="Pfam" id="PF03703"/>
    </source>
</evidence>
<evidence type="ECO:0000313" key="4">
    <source>
        <dbReference type="Proteomes" id="UP000007013"/>
    </source>
</evidence>
<sequence length="193" mass="21413">MHPASDAAAILSIERPHPSLLTYYLLAAAVIPPLFPIVALPLYFRYHTMRYRFTEEGISMRWGILFRREVIIHYARIQDIHLRSNLVERWLGLARVLVQTASGNAAAEMTLEGLREFEAVRDFLYSRMRGVKEHALPSHGPSAAAATGTAIPAGTEPALAATLREIAAELRAMRTALAARETREAPSDGHHHA</sequence>
<keyword evidence="1" id="KW-0472">Membrane</keyword>
<dbReference type="RefSeq" id="WP_012373451.1">
    <property type="nucleotide sequence ID" value="NC_010571.1"/>
</dbReference>
<name>B1ZTG8_OPITP</name>
<dbReference type="AlphaFoldDB" id="B1ZTG8"/>
<dbReference type="EMBL" id="CP001032">
    <property type="protein sequence ID" value="ACB73913.1"/>
    <property type="molecule type" value="Genomic_DNA"/>
</dbReference>
<dbReference type="InterPro" id="IPR005182">
    <property type="entry name" value="YdbS-like_PH"/>
</dbReference>
<organism evidence="3 4">
    <name type="scientific">Opitutus terrae (strain DSM 11246 / JCM 15787 / PB90-1)</name>
    <dbReference type="NCBI Taxonomy" id="452637"/>
    <lineage>
        <taxon>Bacteria</taxon>
        <taxon>Pseudomonadati</taxon>
        <taxon>Verrucomicrobiota</taxon>
        <taxon>Opitutia</taxon>
        <taxon>Opitutales</taxon>
        <taxon>Opitutaceae</taxon>
        <taxon>Opitutus</taxon>
    </lineage>
</organism>
<dbReference type="STRING" id="452637.Oter_0623"/>
<dbReference type="KEGG" id="ote:Oter_0623"/>
<accession>B1ZTG8</accession>
<keyword evidence="1" id="KW-1133">Transmembrane helix</keyword>
<dbReference type="eggNOG" id="COG3428">
    <property type="taxonomic scope" value="Bacteria"/>
</dbReference>
<gene>
    <name evidence="3" type="ordered locus">Oter_0623</name>
</gene>
<keyword evidence="1" id="KW-0812">Transmembrane</keyword>
<reference evidence="3 4" key="1">
    <citation type="journal article" date="2011" name="J. Bacteriol.">
        <title>Genome sequence of the verrucomicrobium Opitutus terrae PB90-1, an abundant inhabitant of rice paddy soil ecosystems.</title>
        <authorList>
            <person name="van Passel M.W."/>
            <person name="Kant R."/>
            <person name="Palva A."/>
            <person name="Copeland A."/>
            <person name="Lucas S."/>
            <person name="Lapidus A."/>
            <person name="Glavina del Rio T."/>
            <person name="Pitluck S."/>
            <person name="Goltsman E."/>
            <person name="Clum A."/>
            <person name="Sun H."/>
            <person name="Schmutz J."/>
            <person name="Larimer F.W."/>
            <person name="Land M.L."/>
            <person name="Hauser L."/>
            <person name="Kyrpides N."/>
            <person name="Mikhailova N."/>
            <person name="Richardson P.P."/>
            <person name="Janssen P.H."/>
            <person name="de Vos W.M."/>
            <person name="Smidt H."/>
        </authorList>
    </citation>
    <scope>NUCLEOTIDE SEQUENCE [LARGE SCALE GENOMIC DNA]</scope>
    <source>
        <strain evidence="4">DSM 11246 / JCM 15787 / PB90-1</strain>
    </source>
</reference>
<evidence type="ECO:0000256" key="1">
    <source>
        <dbReference type="SAM" id="Phobius"/>
    </source>
</evidence>
<dbReference type="PANTHER" id="PTHR34473:SF2">
    <property type="entry name" value="UPF0699 TRANSMEMBRANE PROTEIN YDBT"/>
    <property type="match status" value="1"/>
</dbReference>
<dbReference type="HOGENOM" id="CLU_1370917_0_0_0"/>
<dbReference type="Pfam" id="PF03703">
    <property type="entry name" value="bPH_2"/>
    <property type="match status" value="1"/>
</dbReference>
<dbReference type="PANTHER" id="PTHR34473">
    <property type="entry name" value="UPF0699 TRANSMEMBRANE PROTEIN YDBS"/>
    <property type="match status" value="1"/>
</dbReference>
<protein>
    <submittedName>
        <fullName evidence="3">Membrane-flanked domain</fullName>
    </submittedName>
</protein>
<feature type="domain" description="YdbS-like PH" evidence="2">
    <location>
        <begin position="46"/>
        <end position="124"/>
    </location>
</feature>
<feature type="transmembrane region" description="Helical" evidence="1">
    <location>
        <begin position="21"/>
        <end position="44"/>
    </location>
</feature>
<dbReference type="Proteomes" id="UP000007013">
    <property type="component" value="Chromosome"/>
</dbReference>
<proteinExistence type="predicted"/>
<evidence type="ECO:0000313" key="3">
    <source>
        <dbReference type="EMBL" id="ACB73913.1"/>
    </source>
</evidence>
<keyword evidence="4" id="KW-1185">Reference proteome</keyword>